<dbReference type="Pfam" id="PF00403">
    <property type="entry name" value="HMA"/>
    <property type="match status" value="2"/>
</dbReference>
<dbReference type="RefSeq" id="XP_022951280.1">
    <property type="nucleotide sequence ID" value="XM_023095512.1"/>
</dbReference>
<keyword evidence="3" id="KW-1185">Reference proteome</keyword>
<dbReference type="InterPro" id="IPR044594">
    <property type="entry name" value="HIPP01/3/5/6"/>
</dbReference>
<sequence>MGEQKVEAAAPKPEGEKKPAAAVAPAPVPAVVDGGAKKEDGGAITAIYKIDMHCEGCAKKIKRAVQHVKDVGTVKTDCGTNKLTVIGKMDVLAVKEKLELKTKKKVELISPQPKKDGGAGEKKAEEKKPEQNKTPEEKPKESTVDLKIWLHCEGCIQKIRRIILKINGVQSVNLDGGKDLVTIKGTMDVKQLQPYLKDKLKRTVEVVVPPKKEEPAAEKKKEDPPAAAAVGGEKKKEEGGGEKKEKEGGGGEKKEKEAGVGEAKPTPPPAAAEGGVKAAEVVNKLAYYGGYPYEPLYYEAPTQYHSYSTEASPSYYNPNHGYIENRYDAVPIGDYYPQHMQQPHDQPQMFSDENPNACSVM</sequence>
<dbReference type="PANTHER" id="PTHR46413:SF1">
    <property type="entry name" value="HEAVY METAL-ASSOCIATED ISOPRENYLATED PLANT PROTEIN 6"/>
    <property type="match status" value="1"/>
</dbReference>
<feature type="compositionally biased region" description="Polar residues" evidence="1">
    <location>
        <begin position="351"/>
        <end position="361"/>
    </location>
</feature>
<name>A0A6J1GIB3_CUCMO</name>
<reference evidence="4" key="1">
    <citation type="submission" date="2025-08" db="UniProtKB">
        <authorList>
            <consortium name="RefSeq"/>
        </authorList>
    </citation>
    <scope>IDENTIFICATION</scope>
    <source>
        <tissue evidence="4">Young leaves</tissue>
    </source>
</reference>
<dbReference type="CDD" id="cd00371">
    <property type="entry name" value="HMA"/>
    <property type="match status" value="2"/>
</dbReference>
<feature type="region of interest" description="Disordered" evidence="1">
    <location>
        <begin position="1"/>
        <end position="25"/>
    </location>
</feature>
<evidence type="ECO:0000313" key="4">
    <source>
        <dbReference type="RefSeq" id="XP_022951280.1"/>
    </source>
</evidence>
<evidence type="ECO:0000256" key="1">
    <source>
        <dbReference type="SAM" id="MobiDB-lite"/>
    </source>
</evidence>
<feature type="region of interest" description="Disordered" evidence="1">
    <location>
        <begin position="109"/>
        <end position="142"/>
    </location>
</feature>
<dbReference type="AlphaFoldDB" id="A0A6J1GIB3"/>
<dbReference type="PANTHER" id="PTHR46413">
    <property type="entry name" value="HEAVY METAL-ASSOCIATED ISOPRENYLATED PLANT PROTEIN 6"/>
    <property type="match status" value="1"/>
</dbReference>
<feature type="region of interest" description="Disordered" evidence="1">
    <location>
        <begin position="341"/>
        <end position="361"/>
    </location>
</feature>
<dbReference type="GO" id="GO:0046872">
    <property type="term" value="F:metal ion binding"/>
    <property type="evidence" value="ECO:0007669"/>
    <property type="project" value="InterPro"/>
</dbReference>
<gene>
    <name evidence="4" type="primary">LOC111453881</name>
</gene>
<evidence type="ECO:0000259" key="2">
    <source>
        <dbReference type="PROSITE" id="PS50846"/>
    </source>
</evidence>
<dbReference type="PROSITE" id="PS50846">
    <property type="entry name" value="HMA_2"/>
    <property type="match status" value="2"/>
</dbReference>
<accession>A0A6J1GIB3</accession>
<organism evidence="3 4">
    <name type="scientific">Cucurbita moschata</name>
    <name type="common">Winter crookneck squash</name>
    <name type="synonym">Cucurbita pepo var. moschata</name>
    <dbReference type="NCBI Taxonomy" id="3662"/>
    <lineage>
        <taxon>Eukaryota</taxon>
        <taxon>Viridiplantae</taxon>
        <taxon>Streptophyta</taxon>
        <taxon>Embryophyta</taxon>
        <taxon>Tracheophyta</taxon>
        <taxon>Spermatophyta</taxon>
        <taxon>Magnoliopsida</taxon>
        <taxon>eudicotyledons</taxon>
        <taxon>Gunneridae</taxon>
        <taxon>Pentapetalae</taxon>
        <taxon>rosids</taxon>
        <taxon>fabids</taxon>
        <taxon>Cucurbitales</taxon>
        <taxon>Cucurbitaceae</taxon>
        <taxon>Cucurbiteae</taxon>
        <taxon>Cucurbita</taxon>
    </lineage>
</organism>
<proteinExistence type="predicted"/>
<feature type="domain" description="HMA" evidence="2">
    <location>
        <begin position="43"/>
        <end position="106"/>
    </location>
</feature>
<feature type="region of interest" description="Disordered" evidence="1">
    <location>
        <begin position="211"/>
        <end position="275"/>
    </location>
</feature>
<feature type="domain" description="HMA" evidence="2">
    <location>
        <begin position="141"/>
        <end position="204"/>
    </location>
</feature>
<evidence type="ECO:0000313" key="3">
    <source>
        <dbReference type="Proteomes" id="UP000504609"/>
    </source>
</evidence>
<dbReference type="Gene3D" id="3.30.70.100">
    <property type="match status" value="2"/>
</dbReference>
<dbReference type="Proteomes" id="UP000504609">
    <property type="component" value="Unplaced"/>
</dbReference>
<dbReference type="InterPro" id="IPR036163">
    <property type="entry name" value="HMA_dom_sf"/>
</dbReference>
<dbReference type="InterPro" id="IPR006121">
    <property type="entry name" value="HMA_dom"/>
</dbReference>
<dbReference type="SUPFAM" id="SSF55008">
    <property type="entry name" value="HMA, heavy metal-associated domain"/>
    <property type="match status" value="2"/>
</dbReference>
<protein>
    <submittedName>
        <fullName evidence="4">Heavy metal-associated isoprenylated plant protein 5-like isoform X1</fullName>
    </submittedName>
</protein>
<feature type="compositionally biased region" description="Basic and acidic residues" evidence="1">
    <location>
        <begin position="232"/>
        <end position="259"/>
    </location>
</feature>
<dbReference type="KEGG" id="cmos:111453881"/>
<dbReference type="GeneID" id="111453881"/>
<feature type="compositionally biased region" description="Basic and acidic residues" evidence="1">
    <location>
        <begin position="211"/>
        <end position="224"/>
    </location>
</feature>